<accession>A0A916XQD5</accession>
<evidence type="ECO:0000313" key="3">
    <source>
        <dbReference type="Proteomes" id="UP000637002"/>
    </source>
</evidence>
<comment type="caution">
    <text evidence="2">The sequence shown here is derived from an EMBL/GenBank/DDBJ whole genome shotgun (WGS) entry which is preliminary data.</text>
</comment>
<keyword evidence="3" id="KW-1185">Reference proteome</keyword>
<dbReference type="InterPro" id="IPR006141">
    <property type="entry name" value="Intein_N"/>
</dbReference>
<evidence type="ECO:0000259" key="1">
    <source>
        <dbReference type="Pfam" id="PF13403"/>
    </source>
</evidence>
<reference evidence="2" key="1">
    <citation type="journal article" date="2014" name="Int. J. Syst. Evol. Microbiol.">
        <title>Complete genome sequence of Corynebacterium casei LMG S-19264T (=DSM 44701T), isolated from a smear-ripened cheese.</title>
        <authorList>
            <consortium name="US DOE Joint Genome Institute (JGI-PGF)"/>
            <person name="Walter F."/>
            <person name="Albersmeier A."/>
            <person name="Kalinowski J."/>
            <person name="Ruckert C."/>
        </authorList>
    </citation>
    <scope>NUCLEOTIDE SEQUENCE</scope>
    <source>
        <strain evidence="2">CGMCC 1.12919</strain>
    </source>
</reference>
<dbReference type="InterPro" id="IPR028992">
    <property type="entry name" value="Hedgehog/Intein_dom"/>
</dbReference>
<dbReference type="EMBL" id="BMGG01000012">
    <property type="protein sequence ID" value="GGC92055.1"/>
    <property type="molecule type" value="Genomic_DNA"/>
</dbReference>
<evidence type="ECO:0000313" key="2">
    <source>
        <dbReference type="EMBL" id="GGC92055.1"/>
    </source>
</evidence>
<dbReference type="GO" id="GO:0016539">
    <property type="term" value="P:intein-mediated protein splicing"/>
    <property type="evidence" value="ECO:0007669"/>
    <property type="project" value="InterPro"/>
</dbReference>
<dbReference type="RefSeq" id="WP_188612606.1">
    <property type="nucleotide sequence ID" value="NZ_BMGG01000012.1"/>
</dbReference>
<dbReference type="PROSITE" id="PS50817">
    <property type="entry name" value="INTEIN_N_TER"/>
    <property type="match status" value="1"/>
</dbReference>
<dbReference type="Proteomes" id="UP000637002">
    <property type="component" value="Unassembled WGS sequence"/>
</dbReference>
<dbReference type="Gene3D" id="2.170.16.10">
    <property type="entry name" value="Hedgehog/Intein (Hint) domain"/>
    <property type="match status" value="1"/>
</dbReference>
<dbReference type="SUPFAM" id="SSF51294">
    <property type="entry name" value="Hedgehog/intein (Hint) domain"/>
    <property type="match status" value="1"/>
</dbReference>
<sequence length="443" mass="45648">MPIYTDPTSGVSYNVSDPVLGLVNVTVVRPGFADQTFNAVPAGNVLQTDGGTLNILSILNSQFFVPPTIDGTVTTVIALASTTNIHVGGSAVISTGATALSNTIITADGGDVTFAPGVLATALSGSTINLNNGGSFTGGFNLLNLITGTTINFQSGGGTFVADAGGGLLDISGLTINSFDATTDKIQFNDLASPLASYDIVQNGGSQTITGYDSEGNEILSFAVAGTTFATGTGFTAGTGPLNITDDGNLIIAACFLAGTHVATPDGAVAIEELKAGDLVMTSDGAAKPVRWLARQTVSRRFADPAKSLPVRIQAGALGANLPERDLYVSPDHALLIDGCLVQAGALLNGTTIAQFGQAPQTFVYYHVELDDHSLVMVEGVAAETFVDNVSRRAFDNWQEAPEAPVAEMLLPRAKAWRQLPQATRERLAARTVALSAGTQRAA</sequence>
<feature type="domain" description="Hedgehog/Intein (Hint)" evidence="1">
    <location>
        <begin position="255"/>
        <end position="388"/>
    </location>
</feature>
<name>A0A916XQD5_9HYPH</name>
<protein>
    <recommendedName>
        <fullName evidence="1">Hedgehog/Intein (Hint) domain-containing protein</fullName>
    </recommendedName>
</protein>
<organism evidence="2 3">
    <name type="scientific">Chelatococcus reniformis</name>
    <dbReference type="NCBI Taxonomy" id="1494448"/>
    <lineage>
        <taxon>Bacteria</taxon>
        <taxon>Pseudomonadati</taxon>
        <taxon>Pseudomonadota</taxon>
        <taxon>Alphaproteobacteria</taxon>
        <taxon>Hyphomicrobiales</taxon>
        <taxon>Chelatococcaceae</taxon>
        <taxon>Chelatococcus</taxon>
    </lineage>
</organism>
<reference evidence="2" key="2">
    <citation type="submission" date="2020-09" db="EMBL/GenBank/DDBJ databases">
        <authorList>
            <person name="Sun Q."/>
            <person name="Zhou Y."/>
        </authorList>
    </citation>
    <scope>NUCLEOTIDE SEQUENCE</scope>
    <source>
        <strain evidence="2">CGMCC 1.12919</strain>
    </source>
</reference>
<gene>
    <name evidence="2" type="ORF">GCM10010994_57310</name>
</gene>
<proteinExistence type="predicted"/>
<dbReference type="Pfam" id="PF13403">
    <property type="entry name" value="Hint_2"/>
    <property type="match status" value="1"/>
</dbReference>
<dbReference type="InterPro" id="IPR036844">
    <property type="entry name" value="Hint_dom_sf"/>
</dbReference>
<dbReference type="AlphaFoldDB" id="A0A916XQD5"/>